<proteinExistence type="predicted"/>
<protein>
    <submittedName>
        <fullName evidence="2">Uncharacterized protein</fullName>
    </submittedName>
</protein>
<keyword evidence="3" id="KW-1185">Reference proteome</keyword>
<feature type="region of interest" description="Disordered" evidence="1">
    <location>
        <begin position="1"/>
        <end position="20"/>
    </location>
</feature>
<name>A0A5B7JJ33_PORTR</name>
<gene>
    <name evidence="2" type="ORF">E2C01_088143</name>
</gene>
<sequence length="65" mass="7024">MEDAVSDSISVSPPGNLRGTEVAQNYPRSICRYTLCLSPHSDLSNNEISEIADDAFHGLDSLNSL</sequence>
<comment type="caution">
    <text evidence="2">The sequence shown here is derived from an EMBL/GenBank/DDBJ whole genome shotgun (WGS) entry which is preliminary data.</text>
</comment>
<reference evidence="2 3" key="1">
    <citation type="submission" date="2019-05" db="EMBL/GenBank/DDBJ databases">
        <title>Another draft genome of Portunus trituberculatus and its Hox gene families provides insights of decapod evolution.</title>
        <authorList>
            <person name="Jeong J.-H."/>
            <person name="Song I."/>
            <person name="Kim S."/>
            <person name="Choi T."/>
            <person name="Kim D."/>
            <person name="Ryu S."/>
            <person name="Kim W."/>
        </authorList>
    </citation>
    <scope>NUCLEOTIDE SEQUENCE [LARGE SCALE GENOMIC DNA]</scope>
    <source>
        <tissue evidence="2">Muscle</tissue>
    </source>
</reference>
<evidence type="ECO:0000313" key="2">
    <source>
        <dbReference type="EMBL" id="MPC93028.1"/>
    </source>
</evidence>
<evidence type="ECO:0000256" key="1">
    <source>
        <dbReference type="SAM" id="MobiDB-lite"/>
    </source>
</evidence>
<dbReference type="AlphaFoldDB" id="A0A5B7JJ33"/>
<evidence type="ECO:0000313" key="3">
    <source>
        <dbReference type="Proteomes" id="UP000324222"/>
    </source>
</evidence>
<organism evidence="2 3">
    <name type="scientific">Portunus trituberculatus</name>
    <name type="common">Swimming crab</name>
    <name type="synonym">Neptunus trituberculatus</name>
    <dbReference type="NCBI Taxonomy" id="210409"/>
    <lineage>
        <taxon>Eukaryota</taxon>
        <taxon>Metazoa</taxon>
        <taxon>Ecdysozoa</taxon>
        <taxon>Arthropoda</taxon>
        <taxon>Crustacea</taxon>
        <taxon>Multicrustacea</taxon>
        <taxon>Malacostraca</taxon>
        <taxon>Eumalacostraca</taxon>
        <taxon>Eucarida</taxon>
        <taxon>Decapoda</taxon>
        <taxon>Pleocyemata</taxon>
        <taxon>Brachyura</taxon>
        <taxon>Eubrachyura</taxon>
        <taxon>Portunoidea</taxon>
        <taxon>Portunidae</taxon>
        <taxon>Portuninae</taxon>
        <taxon>Portunus</taxon>
    </lineage>
</organism>
<dbReference type="Proteomes" id="UP000324222">
    <property type="component" value="Unassembled WGS sequence"/>
</dbReference>
<dbReference type="EMBL" id="VSRR010093378">
    <property type="protein sequence ID" value="MPC93028.1"/>
    <property type="molecule type" value="Genomic_DNA"/>
</dbReference>
<accession>A0A5B7JJ33</accession>